<dbReference type="GO" id="GO:0004672">
    <property type="term" value="F:protein kinase activity"/>
    <property type="evidence" value="ECO:0007669"/>
    <property type="project" value="InterPro"/>
</dbReference>
<dbReference type="Gene3D" id="1.10.510.10">
    <property type="entry name" value="Transferase(Phosphotransferase) domain 1"/>
    <property type="match status" value="1"/>
</dbReference>
<evidence type="ECO:0000256" key="1">
    <source>
        <dbReference type="SAM" id="MobiDB-lite"/>
    </source>
</evidence>
<dbReference type="OrthoDB" id="3556117at2759"/>
<dbReference type="InterPro" id="IPR000719">
    <property type="entry name" value="Prot_kinase_dom"/>
</dbReference>
<evidence type="ECO:0000259" key="2">
    <source>
        <dbReference type="SMART" id="SM00220"/>
    </source>
</evidence>
<accession>A0A132B4N3</accession>
<dbReference type="InterPro" id="IPR001245">
    <property type="entry name" value="Ser-Thr/Tyr_kinase_cat_dom"/>
</dbReference>
<feature type="region of interest" description="Disordered" evidence="1">
    <location>
        <begin position="600"/>
        <end position="628"/>
    </location>
</feature>
<dbReference type="RefSeq" id="XP_018061717.1">
    <property type="nucleotide sequence ID" value="XM_018223299.1"/>
</dbReference>
<dbReference type="EMBL" id="KQ947440">
    <property type="protein sequence ID" value="KUJ07362.1"/>
    <property type="molecule type" value="Genomic_DNA"/>
</dbReference>
<reference evidence="3 4" key="1">
    <citation type="submission" date="2015-10" db="EMBL/GenBank/DDBJ databases">
        <title>Full genome of DAOMC 229536 Phialocephala scopiformis, a fungal endophyte of spruce producing the potent anti-insectan compound rugulosin.</title>
        <authorList>
            <consortium name="DOE Joint Genome Institute"/>
            <person name="Walker A.K."/>
            <person name="Frasz S.L."/>
            <person name="Seifert K.A."/>
            <person name="Miller J.D."/>
            <person name="Mondo S.J."/>
            <person name="Labutti K."/>
            <person name="Lipzen A."/>
            <person name="Dockter R."/>
            <person name="Kennedy M."/>
            <person name="Grigoriev I.V."/>
            <person name="Spatafora J.W."/>
        </authorList>
    </citation>
    <scope>NUCLEOTIDE SEQUENCE [LARGE SCALE GENOMIC DNA]</scope>
    <source>
        <strain evidence="3 4">CBS 120377</strain>
    </source>
</reference>
<organism evidence="3 4">
    <name type="scientific">Mollisia scopiformis</name>
    <name type="common">Conifer needle endophyte fungus</name>
    <name type="synonym">Phialocephala scopiformis</name>
    <dbReference type="NCBI Taxonomy" id="149040"/>
    <lineage>
        <taxon>Eukaryota</taxon>
        <taxon>Fungi</taxon>
        <taxon>Dikarya</taxon>
        <taxon>Ascomycota</taxon>
        <taxon>Pezizomycotina</taxon>
        <taxon>Leotiomycetes</taxon>
        <taxon>Helotiales</taxon>
        <taxon>Mollisiaceae</taxon>
        <taxon>Mollisia</taxon>
    </lineage>
</organism>
<dbReference type="InterPro" id="IPR011009">
    <property type="entry name" value="Kinase-like_dom_sf"/>
</dbReference>
<proteinExistence type="predicted"/>
<name>A0A132B4N3_MOLSC</name>
<evidence type="ECO:0000313" key="3">
    <source>
        <dbReference type="EMBL" id="KUJ07362.1"/>
    </source>
</evidence>
<feature type="domain" description="Protein kinase" evidence="2">
    <location>
        <begin position="142"/>
        <end position="381"/>
    </location>
</feature>
<dbReference type="KEGG" id="psco:LY89DRAFT_789813"/>
<dbReference type="GO" id="GO:0005524">
    <property type="term" value="F:ATP binding"/>
    <property type="evidence" value="ECO:0007669"/>
    <property type="project" value="InterPro"/>
</dbReference>
<dbReference type="InParanoid" id="A0A132B4N3"/>
<dbReference type="AlphaFoldDB" id="A0A132B4N3"/>
<sequence length="681" mass="78037">MAVSKMAATRTTLRLRNIIQVRCCSATREDYESKTLFNLPSQRLLDDTNLSKCGTWINGEKLVLRATQMQSALAPDSSNDIRAGDFGCSIHPIPHSSQKENQISMFPERIAYPQSEETLTTSSTQITGTYDPSYVPMEAYHYLPERNIVVQENSEVYMAVYKASGEYCIAKVYREKEEEKAYRQFEVVQRLKKEHHIVPYKQMVNTEIGSRIITPYLHATTLSEYLDPSSTQRPDIDLSFMVYKHVTDALAWLKEKGIVHNDVSENTIWLDVWTVGQMLPTHNGRPCCDPQWRLTMSQVIEGLKTAREVVSSLEAMSPGYEQAPFRISLTTKRMAIKRIVDQNGTEAVRLLDFLRVVLCLDPRYRSTEHAIQKVIRKRDLFYIGDDVYCHLRDAEKLLHYLNRNQHVIIFDLTPPFHSKACWYEMTYVASVPIIYHRPTGMVNVTQILNFFDQETVCDLSEHFNPSIQQIVGSPKWEGYYVDGASMRGILHHLHLDPLPEWANASDIKGEKETSTIVATQEMIGNILYHRDDASVRWEGKTMAAETAINICEGHGLWIAHDALRRFYEYSHEPASTWTSICTDADIIGLFDSSNDSDFTASATSHNSFQSNHDRVNPSKKKGPTNIPLLPQQKLRPLEEENTPAKKVEEWIFYEPQRRSQTESTLSHLTDIYDDTSSICEE</sequence>
<dbReference type="Pfam" id="PF07714">
    <property type="entry name" value="PK_Tyr_Ser-Thr"/>
    <property type="match status" value="1"/>
</dbReference>
<protein>
    <recommendedName>
        <fullName evidence="2">Protein kinase domain-containing protein</fullName>
    </recommendedName>
</protein>
<dbReference type="SMART" id="SM00220">
    <property type="entry name" value="S_TKc"/>
    <property type="match status" value="1"/>
</dbReference>
<evidence type="ECO:0000313" key="4">
    <source>
        <dbReference type="Proteomes" id="UP000070700"/>
    </source>
</evidence>
<keyword evidence="4" id="KW-1185">Reference proteome</keyword>
<feature type="compositionally biased region" description="Polar residues" evidence="1">
    <location>
        <begin position="600"/>
        <end position="610"/>
    </location>
</feature>
<gene>
    <name evidence="3" type="ORF">LY89DRAFT_789813</name>
</gene>
<dbReference type="Proteomes" id="UP000070700">
    <property type="component" value="Unassembled WGS sequence"/>
</dbReference>
<dbReference type="GeneID" id="28833025"/>
<dbReference type="SUPFAM" id="SSF56112">
    <property type="entry name" value="Protein kinase-like (PK-like)"/>
    <property type="match status" value="1"/>
</dbReference>